<evidence type="ECO:0000313" key="1">
    <source>
        <dbReference type="EMBL" id="QGU94589.1"/>
    </source>
</evidence>
<sequence length="61" mass="6970">MIRENSDIKIIELTSEEREEFKKASAAAREVYRKSVGDRGNKILDGFEAEIAVLESKKKNK</sequence>
<evidence type="ECO:0000313" key="2">
    <source>
        <dbReference type="Proteomes" id="UP000422764"/>
    </source>
</evidence>
<organism evidence="1 2">
    <name type="scientific">Clostridium bovifaecis</name>
    <dbReference type="NCBI Taxonomy" id="2184719"/>
    <lineage>
        <taxon>Bacteria</taxon>
        <taxon>Bacillati</taxon>
        <taxon>Bacillota</taxon>
        <taxon>Clostridia</taxon>
        <taxon>Eubacteriales</taxon>
        <taxon>Clostridiaceae</taxon>
        <taxon>Clostridium</taxon>
    </lineage>
</organism>
<protein>
    <submittedName>
        <fullName evidence="1">Uncharacterized protein</fullName>
    </submittedName>
</protein>
<dbReference type="InterPro" id="IPR038404">
    <property type="entry name" value="TRAP_DctP_sf"/>
</dbReference>
<reference evidence="1 2" key="1">
    <citation type="submission" date="2019-12" db="EMBL/GenBank/DDBJ databases">
        <title>Genome sequenceing of Clostridium bovifaecis.</title>
        <authorList>
            <person name="Yao Y."/>
        </authorList>
    </citation>
    <scope>NUCLEOTIDE SEQUENCE [LARGE SCALE GENOMIC DNA]</scope>
    <source>
        <strain evidence="1 2">BXX</strain>
    </source>
</reference>
<keyword evidence="2" id="KW-1185">Reference proteome</keyword>
<dbReference type="Gene3D" id="3.40.190.170">
    <property type="entry name" value="Bacterial extracellular solute-binding protein, family 7"/>
    <property type="match status" value="1"/>
</dbReference>
<dbReference type="Proteomes" id="UP000422764">
    <property type="component" value="Chromosome"/>
</dbReference>
<accession>A0A6I6ELQ2</accession>
<proteinExistence type="predicted"/>
<name>A0A6I6ELQ2_9CLOT</name>
<dbReference type="EMBL" id="CP046522">
    <property type="protein sequence ID" value="QGU94589.1"/>
    <property type="molecule type" value="Genomic_DNA"/>
</dbReference>
<gene>
    <name evidence="1" type="ORF">GOM49_05285</name>
</gene>
<dbReference type="AlphaFoldDB" id="A0A6I6ELQ2"/>